<dbReference type="EMBL" id="CP101471">
    <property type="protein sequence ID" value="UTT52677.1"/>
    <property type="molecule type" value="Genomic_DNA"/>
</dbReference>
<evidence type="ECO:0000313" key="2">
    <source>
        <dbReference type="Proteomes" id="UP001060245"/>
    </source>
</evidence>
<evidence type="ECO:0000313" key="1">
    <source>
        <dbReference type="EMBL" id="UTT52677.1"/>
    </source>
</evidence>
<proteinExistence type="predicted"/>
<dbReference type="Proteomes" id="UP001060245">
    <property type="component" value="Chromosome"/>
</dbReference>
<protein>
    <submittedName>
        <fullName evidence="1">Carboxypeptidase regulatory-like domain-containing protein</fullName>
    </submittedName>
</protein>
<keyword evidence="2" id="KW-1185">Reference proteome</keyword>
<sequence>MARRRAFIRVVLGAAAALALALGGVTAAAAEDDPVLTGSISGTVTSTVGGTALAGIEVRAQRNSDAGWHTVVTNASGAYTFSGLADGSYLVRFFDPAGDYATEYWDDARDSLGAQRVAVVDGSAHPGVDAALAPTPTSSISGTVTRADDGTPVSGARVTADGTDGYWTSTLTDGAGRYTLGSLPEGSYVIGFHAEGTDLKRGYWRNASEYSQAEPIVIAEHTTTSGIDASLAAGGSIAGVVTRTDDGEALANVTVNALDMNGEIAAFARTDLTGGYHIDGLPAGSYRVQFAEPGPGLSAEYWENAYSFDAAKIVVVTESQTTTGIDAALETVGYISGSVTKSSDGTRALGRITITSVDDDRHAYFSGASNDGTYQVAVAPGEYRVLFEPFDSDLRAEYWADAFTKASATPVTVPSGASVVGIDAQLDAAAIVAGTVTLDTAVEREVIVEAWSGNQIVGTTFADAQTGAYSLALPEGSFILKASALFHDGTTIAQPQFYDGVATSALATPVVATVGAPVTGIDFTLVAVTNPGPQPKPTLALAAGSIRAGKDITISGTGFAPGASIAFELHSDPIALGTLTADADGALQGTLRIPASAPAGAHTLVALSGTTAIARTALTVTAAAGTGVGTGTGAAGQAGGSAATPGTGLARTGLDAPVAVVAIGVILSVMGGMLVRRRRVES</sequence>
<reference evidence="1" key="1">
    <citation type="submission" date="2022-07" db="EMBL/GenBank/DDBJ databases">
        <title>Complete genome of DND4.</title>
        <authorList>
            <person name="Cao G."/>
        </authorList>
    </citation>
    <scope>NUCLEOTIDE SEQUENCE</scope>
    <source>
        <strain evidence="1">DND4</strain>
    </source>
</reference>
<name>A0ACD4B5M6_MICMQ</name>
<organism evidence="1 2">
    <name type="scientific">Microbacterium maritypicum</name>
    <name type="common">Microbacterium liquefaciens</name>
    <dbReference type="NCBI Taxonomy" id="33918"/>
    <lineage>
        <taxon>Bacteria</taxon>
        <taxon>Bacillati</taxon>
        <taxon>Actinomycetota</taxon>
        <taxon>Actinomycetes</taxon>
        <taxon>Micrococcales</taxon>
        <taxon>Microbacteriaceae</taxon>
        <taxon>Microbacterium</taxon>
    </lineage>
</organism>
<accession>A0ACD4B5M6</accession>
<gene>
    <name evidence="1" type="ORF">NMQ05_16585</name>
</gene>